<comment type="caution">
    <text evidence="2">The sequence shown here is derived from an EMBL/GenBank/DDBJ whole genome shotgun (WGS) entry which is preliminary data.</text>
</comment>
<feature type="transmembrane region" description="Helical" evidence="1">
    <location>
        <begin position="381"/>
        <end position="402"/>
    </location>
</feature>
<name>A0A2S7KZ92_9FLAO</name>
<reference evidence="2 3" key="1">
    <citation type="submission" date="2016-11" db="EMBL/GenBank/DDBJ databases">
        <title>Trade-off between light-utilization and light-protection in marine flavobacteria.</title>
        <authorList>
            <person name="Kumagai Y."/>
        </authorList>
    </citation>
    <scope>NUCLEOTIDE SEQUENCE [LARGE SCALE GENOMIC DNA]</scope>
    <source>
        <strain evidence="2 3">ATCC 700397</strain>
    </source>
</reference>
<feature type="transmembrane region" description="Helical" evidence="1">
    <location>
        <begin position="9"/>
        <end position="28"/>
    </location>
</feature>
<dbReference type="InterPro" id="IPR029468">
    <property type="entry name" value="O-ag_pol_Wzy"/>
</dbReference>
<evidence type="ECO:0000313" key="3">
    <source>
        <dbReference type="Proteomes" id="UP000239522"/>
    </source>
</evidence>
<protein>
    <recommendedName>
        <fullName evidence="4">O-antigen polysaccharide polymerase Wzy</fullName>
    </recommendedName>
</protein>
<organism evidence="2 3">
    <name type="scientific">Polaribacter filamentus</name>
    <dbReference type="NCBI Taxonomy" id="53483"/>
    <lineage>
        <taxon>Bacteria</taxon>
        <taxon>Pseudomonadati</taxon>
        <taxon>Bacteroidota</taxon>
        <taxon>Flavobacteriia</taxon>
        <taxon>Flavobacteriales</taxon>
        <taxon>Flavobacteriaceae</taxon>
    </lineage>
</organism>
<keyword evidence="1" id="KW-1133">Transmembrane helix</keyword>
<feature type="transmembrane region" description="Helical" evidence="1">
    <location>
        <begin position="144"/>
        <end position="161"/>
    </location>
</feature>
<feature type="transmembrane region" description="Helical" evidence="1">
    <location>
        <begin position="422"/>
        <end position="441"/>
    </location>
</feature>
<keyword evidence="1" id="KW-0812">Transmembrane</keyword>
<feature type="transmembrane region" description="Helical" evidence="1">
    <location>
        <begin position="40"/>
        <end position="58"/>
    </location>
</feature>
<keyword evidence="1" id="KW-0472">Membrane</keyword>
<feature type="transmembrane region" description="Helical" evidence="1">
    <location>
        <begin position="210"/>
        <end position="240"/>
    </location>
</feature>
<dbReference type="Pfam" id="PF14296">
    <property type="entry name" value="O-ag_pol_Wzy"/>
    <property type="match status" value="1"/>
</dbReference>
<dbReference type="RefSeq" id="WP_104810027.1">
    <property type="nucleotide sequence ID" value="NZ_MQUA01000013.1"/>
</dbReference>
<feature type="transmembrane region" description="Helical" evidence="1">
    <location>
        <begin position="181"/>
        <end position="198"/>
    </location>
</feature>
<evidence type="ECO:0000313" key="2">
    <source>
        <dbReference type="EMBL" id="PQB07823.1"/>
    </source>
</evidence>
<gene>
    <name evidence="2" type="ORF">BST83_12165</name>
</gene>
<feature type="transmembrane region" description="Helical" evidence="1">
    <location>
        <begin position="252"/>
        <end position="270"/>
    </location>
</feature>
<accession>A0A2S7KZ92</accession>
<dbReference type="EMBL" id="MQUA01000013">
    <property type="protein sequence ID" value="PQB07823.1"/>
    <property type="molecule type" value="Genomic_DNA"/>
</dbReference>
<feature type="transmembrane region" description="Helical" evidence="1">
    <location>
        <begin position="282"/>
        <end position="301"/>
    </location>
</feature>
<proteinExistence type="predicted"/>
<feature type="transmembrane region" description="Helical" evidence="1">
    <location>
        <begin position="65"/>
        <end position="87"/>
    </location>
</feature>
<keyword evidence="3" id="KW-1185">Reference proteome</keyword>
<dbReference type="Proteomes" id="UP000239522">
    <property type="component" value="Unassembled WGS sequence"/>
</dbReference>
<dbReference type="NCBIfam" id="TIGR04370">
    <property type="entry name" value="glyco_rpt_poly"/>
    <property type="match status" value="1"/>
</dbReference>
<sequence>MRLYIKSRLFLNGNLLLLLVYICVYLFNLQFNTNTNHTKYFLFITYIFIVISSIKHFSYFHSLNLFLYAFGLFLMGRIFLDIFLGIPSEFADKWNNYWLSSYTIKEVNNSLTLALIGTGIGASFYKKIKLKKDKNKSIIRPLKIIIYILIPFCLAKLWLDYAQVRDGGYITLYTGLKRSPFYLRASWYLLVTIFPLLLTDINNKKQFKYLVLLFIIIDGLNILQGARGALFRPLAFFIWYYYKFISIKKVKLIKLAYFSIIIIFSSVLLLQLREKDTKVDNVLFYVMQSLSGSYYTHAYFIDYSNNFVNPSNFYILAPVVDYVKYLYDPDLKGHTLKRVEKTLSLDHKLTYEMATTSYLSGHGLGGSYITEMYALGGKMGVFLISILLGYSIIYLENLFVIAETTRYIAWFWIGNLVWMPRAGLLDFIPSVIICYVFYKFLYRFQNSYD</sequence>
<dbReference type="AlphaFoldDB" id="A0A2S7KZ92"/>
<evidence type="ECO:0008006" key="4">
    <source>
        <dbReference type="Google" id="ProtNLM"/>
    </source>
</evidence>
<evidence type="ECO:0000256" key="1">
    <source>
        <dbReference type="SAM" id="Phobius"/>
    </source>
</evidence>